<dbReference type="InterPro" id="IPR036116">
    <property type="entry name" value="FN3_sf"/>
</dbReference>
<evidence type="ECO:0000256" key="1">
    <source>
        <dbReference type="ARBA" id="ARBA00022737"/>
    </source>
</evidence>
<accession>A0A915P2N6</accession>
<reference evidence="6" key="1">
    <citation type="submission" date="2022-11" db="UniProtKB">
        <authorList>
            <consortium name="WormBaseParasite"/>
        </authorList>
    </citation>
    <scope>IDENTIFICATION</scope>
</reference>
<dbReference type="InterPro" id="IPR050991">
    <property type="entry name" value="ECM_Regulatory_Proteins"/>
</dbReference>
<keyword evidence="5" id="KW-1185">Reference proteome</keyword>
<dbReference type="SMART" id="SM00060">
    <property type="entry name" value="FN3"/>
    <property type="match status" value="4"/>
</dbReference>
<dbReference type="PROSITE" id="PS50853">
    <property type="entry name" value="FN3"/>
    <property type="match status" value="3"/>
</dbReference>
<name>A0A915P2N6_9BILA</name>
<evidence type="ECO:0000256" key="2">
    <source>
        <dbReference type="SAM" id="MobiDB-lite"/>
    </source>
</evidence>
<feature type="signal peptide" evidence="3">
    <location>
        <begin position="1"/>
        <end position="23"/>
    </location>
</feature>
<protein>
    <submittedName>
        <fullName evidence="6">Fibronectin type-III domain-containing protein</fullName>
    </submittedName>
</protein>
<feature type="region of interest" description="Disordered" evidence="2">
    <location>
        <begin position="545"/>
        <end position="574"/>
    </location>
</feature>
<feature type="domain" description="Fibronectin type-III" evidence="4">
    <location>
        <begin position="251"/>
        <end position="352"/>
    </location>
</feature>
<dbReference type="SUPFAM" id="SSF49265">
    <property type="entry name" value="Fibronectin type III"/>
    <property type="match status" value="2"/>
</dbReference>
<dbReference type="Proteomes" id="UP000887560">
    <property type="component" value="Unplaced"/>
</dbReference>
<proteinExistence type="predicted"/>
<feature type="compositionally biased region" description="Basic and acidic residues" evidence="2">
    <location>
        <begin position="555"/>
        <end position="567"/>
    </location>
</feature>
<feature type="domain" description="Fibronectin type-III" evidence="4">
    <location>
        <begin position="143"/>
        <end position="244"/>
    </location>
</feature>
<dbReference type="PANTHER" id="PTHR46708:SF2">
    <property type="entry name" value="FIBRONECTIN TYPE-III DOMAIN-CONTAINING PROTEIN"/>
    <property type="match status" value="1"/>
</dbReference>
<dbReference type="Pfam" id="PF00041">
    <property type="entry name" value="fn3"/>
    <property type="match status" value="1"/>
</dbReference>
<dbReference type="InterPro" id="IPR013783">
    <property type="entry name" value="Ig-like_fold"/>
</dbReference>
<dbReference type="InterPro" id="IPR003961">
    <property type="entry name" value="FN3_dom"/>
</dbReference>
<sequence>MKLFLTKFTILFLLFINESSSSAIRNLRSHYDAGTDTILVDWEWDELSGGLGRQQLEDYEIFVRYKVSRQGQNEDEWRRVEAEEDGLGARIPLGRLSLSDGDEVMTQVLAEPLTPPETGSSTSLKQHSEPLVVWIARPEEILPPYNFTANILGPTQVKLEWKTPPRSSDATEPYYFYIINVRQISANDRSGRKFAPLQIRVDKTNFLLGHLVPGERYEITLRSATSSDRISSAAAIVEIALPKEDEGALMDVGNLLVTSRFMHDGRGVVNLTWEVPPQLIGKIKSYEMRYIEASNAQSGIERWEHLHFPGEAPHAQLYSMKPYTEYLIRIRTLLISGLQVESGEFRIHTPRIKEPNPLARLDVLYSSEQPTVRLQWTLAPHIHSSEINGYDLSITDRYDLPESEWRHHRVSGYSPQLALDNLRPYTTYFVRVDIRKNSGDVLKGNTIYRFTTLANLPVIPTESFVDKGNEVQPLAFEQIDRGRVTIYFSNNPNEPMERWQRVLVENIESRSTILAGLQENILYNIQIVPNSRDDGRPMWEHSKRMQIRSTSTLKNKLEGERNENSVEKEEEDDI</sequence>
<dbReference type="WBParaSite" id="scf7180000422067.g8220">
    <property type="protein sequence ID" value="scf7180000422067.g8220"/>
    <property type="gene ID" value="scf7180000422067.g8220"/>
</dbReference>
<dbReference type="PANTHER" id="PTHR46708">
    <property type="entry name" value="TENASCIN"/>
    <property type="match status" value="1"/>
</dbReference>
<evidence type="ECO:0000313" key="5">
    <source>
        <dbReference type="Proteomes" id="UP000887560"/>
    </source>
</evidence>
<feature type="chain" id="PRO_5037058299" evidence="3">
    <location>
        <begin position="24"/>
        <end position="574"/>
    </location>
</feature>
<evidence type="ECO:0000259" key="4">
    <source>
        <dbReference type="PROSITE" id="PS50853"/>
    </source>
</evidence>
<keyword evidence="3" id="KW-0732">Signal</keyword>
<evidence type="ECO:0000313" key="6">
    <source>
        <dbReference type="WBParaSite" id="scf7180000422067.g8220"/>
    </source>
</evidence>
<dbReference type="Gene3D" id="2.60.40.10">
    <property type="entry name" value="Immunoglobulins"/>
    <property type="match status" value="3"/>
</dbReference>
<dbReference type="CDD" id="cd00063">
    <property type="entry name" value="FN3"/>
    <property type="match status" value="3"/>
</dbReference>
<keyword evidence="1" id="KW-0677">Repeat</keyword>
<organism evidence="5 6">
    <name type="scientific">Meloidogyne floridensis</name>
    <dbReference type="NCBI Taxonomy" id="298350"/>
    <lineage>
        <taxon>Eukaryota</taxon>
        <taxon>Metazoa</taxon>
        <taxon>Ecdysozoa</taxon>
        <taxon>Nematoda</taxon>
        <taxon>Chromadorea</taxon>
        <taxon>Rhabditida</taxon>
        <taxon>Tylenchina</taxon>
        <taxon>Tylenchomorpha</taxon>
        <taxon>Tylenchoidea</taxon>
        <taxon>Meloidogynidae</taxon>
        <taxon>Meloidogyninae</taxon>
        <taxon>Meloidogyne</taxon>
    </lineage>
</organism>
<evidence type="ECO:0000256" key="3">
    <source>
        <dbReference type="SAM" id="SignalP"/>
    </source>
</evidence>
<dbReference type="AlphaFoldDB" id="A0A915P2N6"/>
<feature type="domain" description="Fibronectin type-III" evidence="4">
    <location>
        <begin position="357"/>
        <end position="455"/>
    </location>
</feature>